<evidence type="ECO:0000313" key="2">
    <source>
        <dbReference type="Proteomes" id="UP000821865"/>
    </source>
</evidence>
<dbReference type="EMBL" id="CM023479">
    <property type="protein sequence ID" value="KAH7974293.1"/>
    <property type="molecule type" value="Genomic_DNA"/>
</dbReference>
<sequence length="168" mass="17940">MPKCRSFKFSECAGSGSADIVKEEPPDSSADESEATAMEAAVQVTGGNKTVNAFGKLTFSSNASSAMMSSTRTSFCSSTRLCTGRSGHSGVASAVPISPRRAEMAEHESTHPDKHQLRCLICSKVFGHRTLLRETYAEAHHPADVKLPPVSHGVRSPVCILCLVCRML</sequence>
<name>A0ACB8DPJ4_DERSI</name>
<accession>A0ACB8DPJ4</accession>
<evidence type="ECO:0000313" key="1">
    <source>
        <dbReference type="EMBL" id="KAH7974293.1"/>
    </source>
</evidence>
<gene>
    <name evidence="1" type="ORF">HPB49_013776</name>
</gene>
<protein>
    <submittedName>
        <fullName evidence="1">Uncharacterized protein</fullName>
    </submittedName>
</protein>
<dbReference type="Proteomes" id="UP000821865">
    <property type="component" value="Chromosome 10"/>
</dbReference>
<proteinExistence type="predicted"/>
<reference evidence="1" key="1">
    <citation type="submission" date="2020-05" db="EMBL/GenBank/DDBJ databases">
        <title>Large-scale comparative analyses of tick genomes elucidate their genetic diversity and vector capacities.</title>
        <authorList>
            <person name="Jia N."/>
            <person name="Wang J."/>
            <person name="Shi W."/>
            <person name="Du L."/>
            <person name="Sun Y."/>
            <person name="Zhan W."/>
            <person name="Jiang J."/>
            <person name="Wang Q."/>
            <person name="Zhang B."/>
            <person name="Ji P."/>
            <person name="Sakyi L.B."/>
            <person name="Cui X."/>
            <person name="Yuan T."/>
            <person name="Jiang B."/>
            <person name="Yang W."/>
            <person name="Lam T.T.-Y."/>
            <person name="Chang Q."/>
            <person name="Ding S."/>
            <person name="Wang X."/>
            <person name="Zhu J."/>
            <person name="Ruan X."/>
            <person name="Zhao L."/>
            <person name="Wei J."/>
            <person name="Que T."/>
            <person name="Du C."/>
            <person name="Cheng J."/>
            <person name="Dai P."/>
            <person name="Han X."/>
            <person name="Huang E."/>
            <person name="Gao Y."/>
            <person name="Liu J."/>
            <person name="Shao H."/>
            <person name="Ye R."/>
            <person name="Li L."/>
            <person name="Wei W."/>
            <person name="Wang X."/>
            <person name="Wang C."/>
            <person name="Yang T."/>
            <person name="Huo Q."/>
            <person name="Li W."/>
            <person name="Guo W."/>
            <person name="Chen H."/>
            <person name="Zhou L."/>
            <person name="Ni X."/>
            <person name="Tian J."/>
            <person name="Zhou Y."/>
            <person name="Sheng Y."/>
            <person name="Liu T."/>
            <person name="Pan Y."/>
            <person name="Xia L."/>
            <person name="Li J."/>
            <person name="Zhao F."/>
            <person name="Cao W."/>
        </authorList>
    </citation>
    <scope>NUCLEOTIDE SEQUENCE</scope>
    <source>
        <strain evidence="1">Dsil-2018</strain>
    </source>
</reference>
<organism evidence="1 2">
    <name type="scientific">Dermacentor silvarum</name>
    <name type="common">Tick</name>
    <dbReference type="NCBI Taxonomy" id="543639"/>
    <lineage>
        <taxon>Eukaryota</taxon>
        <taxon>Metazoa</taxon>
        <taxon>Ecdysozoa</taxon>
        <taxon>Arthropoda</taxon>
        <taxon>Chelicerata</taxon>
        <taxon>Arachnida</taxon>
        <taxon>Acari</taxon>
        <taxon>Parasitiformes</taxon>
        <taxon>Ixodida</taxon>
        <taxon>Ixodoidea</taxon>
        <taxon>Ixodidae</taxon>
        <taxon>Rhipicephalinae</taxon>
        <taxon>Dermacentor</taxon>
    </lineage>
</organism>
<keyword evidence="2" id="KW-1185">Reference proteome</keyword>
<comment type="caution">
    <text evidence="1">The sequence shown here is derived from an EMBL/GenBank/DDBJ whole genome shotgun (WGS) entry which is preliminary data.</text>
</comment>